<evidence type="ECO:0000256" key="1">
    <source>
        <dbReference type="SAM" id="MobiDB-lite"/>
    </source>
</evidence>
<evidence type="ECO:0000313" key="2">
    <source>
        <dbReference type="EMBL" id="ACS42751.1"/>
    </source>
</evidence>
<accession>C5AU52</accession>
<proteinExistence type="predicted"/>
<keyword evidence="3" id="KW-1185">Reference proteome</keyword>
<organism evidence="2 3">
    <name type="scientific">Methylorubrum extorquens (strain ATCC 14718 / DSM 1338 / JCM 2805 / NCIMB 9133 / AM1)</name>
    <name type="common">Methylobacterium extorquens</name>
    <dbReference type="NCBI Taxonomy" id="272630"/>
    <lineage>
        <taxon>Bacteria</taxon>
        <taxon>Pseudomonadati</taxon>
        <taxon>Pseudomonadota</taxon>
        <taxon>Alphaproteobacteria</taxon>
        <taxon>Hyphomicrobiales</taxon>
        <taxon>Methylobacteriaceae</taxon>
        <taxon>Methylorubrum</taxon>
    </lineage>
</organism>
<dbReference type="HOGENOM" id="CLU_2862648_0_0_5"/>
<evidence type="ECO:0000313" key="3">
    <source>
        <dbReference type="Proteomes" id="UP000009081"/>
    </source>
</evidence>
<dbReference type="Proteomes" id="UP000009081">
    <property type="component" value="Chromosome"/>
</dbReference>
<name>C5AU52_METEA</name>
<feature type="region of interest" description="Disordered" evidence="1">
    <location>
        <begin position="37"/>
        <end position="64"/>
    </location>
</feature>
<dbReference type="KEGG" id="mea:Mex_1p5147"/>
<sequence>MGVAVLITLSGTAPASQASLIDPALLSMFQMPSGQPEARASSQYVRLKCRRRQGGPEPSLVTRD</sequence>
<dbReference type="AlphaFoldDB" id="C5AU52"/>
<dbReference type="EMBL" id="CP001510">
    <property type="protein sequence ID" value="ACS42751.1"/>
    <property type="molecule type" value="Genomic_DNA"/>
</dbReference>
<gene>
    <name evidence="2" type="ordered locus">MexAM1_META1p5147</name>
</gene>
<reference evidence="2 3" key="1">
    <citation type="journal article" date="2009" name="PLoS ONE">
        <title>Methylobacterium genome sequences: a reference blueprint to investigate microbial metabolism of C1 compounds from natural and industrial sources.</title>
        <authorList>
            <person name="Vuilleumier S."/>
            <person name="Chistoserdova L."/>
            <person name="Lee M.-C."/>
            <person name="Bringel F."/>
            <person name="Lajus A."/>
            <person name="Zhou Y."/>
            <person name="Gourion B."/>
            <person name="Barbe V."/>
            <person name="Chang J."/>
            <person name="Cruveiller S."/>
            <person name="Dossat C."/>
            <person name="Gillett W."/>
            <person name="Gruffaz C."/>
            <person name="Haugen E."/>
            <person name="Hourcade E."/>
            <person name="Levy R."/>
            <person name="Mangenot S."/>
            <person name="Muller E."/>
            <person name="Nadalig T."/>
            <person name="Pagni M."/>
            <person name="Penny C."/>
            <person name="Peyraud R."/>
            <person name="Robinson D.G."/>
            <person name="Roche D."/>
            <person name="Rouy Z."/>
            <person name="Saenampechek C."/>
            <person name="Salvignol G."/>
            <person name="Vallenet D."/>
            <person name="Wu Z."/>
            <person name="Marx C.J."/>
            <person name="Vorholt J.A."/>
            <person name="Olson M.V."/>
            <person name="Kaul R."/>
            <person name="Weissenbach J."/>
            <person name="Medigue C."/>
            <person name="Lidstrom M.E."/>
        </authorList>
    </citation>
    <scope>NUCLEOTIDE SEQUENCE [LARGE SCALE GENOMIC DNA]</scope>
    <source>
        <strain evidence="3">ATCC 14718 / DSM 1338 / JCM 2805 / NCIMB 9133 / AM1</strain>
    </source>
</reference>
<protein>
    <submittedName>
        <fullName evidence="2">Uncharacterized protein</fullName>
    </submittedName>
</protein>